<dbReference type="InterPro" id="IPR011697">
    <property type="entry name" value="Peptidase_C26"/>
</dbReference>
<organism evidence="1 2">
    <name type="scientific">Candidatus Acutalibacter pullicola</name>
    <dbReference type="NCBI Taxonomy" id="2838417"/>
    <lineage>
        <taxon>Bacteria</taxon>
        <taxon>Bacillati</taxon>
        <taxon>Bacillota</taxon>
        <taxon>Clostridia</taxon>
        <taxon>Eubacteriales</taxon>
        <taxon>Acutalibacteraceae</taxon>
        <taxon>Acutalibacter</taxon>
    </lineage>
</organism>
<evidence type="ECO:0000313" key="1">
    <source>
        <dbReference type="EMBL" id="HJB98547.1"/>
    </source>
</evidence>
<evidence type="ECO:0000313" key="2">
    <source>
        <dbReference type="Proteomes" id="UP000826793"/>
    </source>
</evidence>
<dbReference type="Pfam" id="PF07722">
    <property type="entry name" value="Peptidase_C26"/>
    <property type="match status" value="1"/>
</dbReference>
<gene>
    <name evidence="1" type="ORF">H9710_08220</name>
</gene>
<dbReference type="Gene3D" id="3.40.50.880">
    <property type="match status" value="1"/>
</dbReference>
<proteinExistence type="predicted"/>
<dbReference type="GO" id="GO:0006598">
    <property type="term" value="P:polyamine catabolic process"/>
    <property type="evidence" value="ECO:0007669"/>
    <property type="project" value="TreeGrafter"/>
</dbReference>
<dbReference type="InterPro" id="IPR044668">
    <property type="entry name" value="PuuD-like"/>
</dbReference>
<sequence length="217" mass="23648">MAKIFVYGERETMVNYANALEGVGLEALFSQDLSLAKSCDGLLLPGGGDIDPARYGQSPAGSETPDPQRDEAELSLVADFLSWGKPLLGICRGVQMLNVALGGTLIQDIPTALDHKRDPDQGDRVHLVTVPESSFLYPLYGGELAVNSAHHQALDVLGSGLRLAARSQKDGVIEAVEAPDKRAYGVQWHPERMSFALRRPDTVDGRPIFEFFRNLFL</sequence>
<dbReference type="EMBL" id="DWXG01000066">
    <property type="protein sequence ID" value="HJB98547.1"/>
    <property type="molecule type" value="Genomic_DNA"/>
</dbReference>
<dbReference type="InterPro" id="IPR029062">
    <property type="entry name" value="Class_I_gatase-like"/>
</dbReference>
<reference evidence="1" key="2">
    <citation type="submission" date="2021-04" db="EMBL/GenBank/DDBJ databases">
        <authorList>
            <person name="Gilroy R."/>
        </authorList>
    </citation>
    <scope>NUCLEOTIDE SEQUENCE</scope>
    <source>
        <strain evidence="1">CHK185-1770</strain>
    </source>
</reference>
<dbReference type="PANTHER" id="PTHR43235">
    <property type="entry name" value="GLUTAMINE AMIDOTRANSFERASE PB2B2.05-RELATED"/>
    <property type="match status" value="1"/>
</dbReference>
<dbReference type="CDD" id="cd01745">
    <property type="entry name" value="GATase1_2"/>
    <property type="match status" value="1"/>
</dbReference>
<dbReference type="PANTHER" id="PTHR43235:SF1">
    <property type="entry name" value="GLUTAMINE AMIDOTRANSFERASE PB2B2.05-RELATED"/>
    <property type="match status" value="1"/>
</dbReference>
<dbReference type="AlphaFoldDB" id="A0A9D2MW01"/>
<keyword evidence="1" id="KW-0378">Hydrolase</keyword>
<dbReference type="Proteomes" id="UP000826793">
    <property type="component" value="Unassembled WGS sequence"/>
</dbReference>
<accession>A0A9D2MW01</accession>
<dbReference type="GO" id="GO:0033969">
    <property type="term" value="F:gamma-glutamyl-gamma-aminobutyrate hydrolase activity"/>
    <property type="evidence" value="ECO:0007669"/>
    <property type="project" value="TreeGrafter"/>
</dbReference>
<name>A0A9D2MW01_9FIRM</name>
<reference evidence="1" key="1">
    <citation type="journal article" date="2021" name="PeerJ">
        <title>Extensive microbial diversity within the chicken gut microbiome revealed by metagenomics and culture.</title>
        <authorList>
            <person name="Gilroy R."/>
            <person name="Ravi A."/>
            <person name="Getino M."/>
            <person name="Pursley I."/>
            <person name="Horton D.L."/>
            <person name="Alikhan N.F."/>
            <person name="Baker D."/>
            <person name="Gharbi K."/>
            <person name="Hall N."/>
            <person name="Watson M."/>
            <person name="Adriaenssens E.M."/>
            <person name="Foster-Nyarko E."/>
            <person name="Jarju S."/>
            <person name="Secka A."/>
            <person name="Antonio M."/>
            <person name="Oren A."/>
            <person name="Chaudhuri R.R."/>
            <person name="La Ragione R."/>
            <person name="Hildebrand F."/>
            <person name="Pallen M.J."/>
        </authorList>
    </citation>
    <scope>NUCLEOTIDE SEQUENCE</scope>
    <source>
        <strain evidence="1">CHK185-1770</strain>
    </source>
</reference>
<dbReference type="PROSITE" id="PS51273">
    <property type="entry name" value="GATASE_TYPE_1"/>
    <property type="match status" value="1"/>
</dbReference>
<protein>
    <submittedName>
        <fullName evidence="1">Gamma-glutamyl-gamma-aminobutyrate hydrolase family protein</fullName>
    </submittedName>
</protein>
<dbReference type="GO" id="GO:0005829">
    <property type="term" value="C:cytosol"/>
    <property type="evidence" value="ECO:0007669"/>
    <property type="project" value="TreeGrafter"/>
</dbReference>
<dbReference type="SUPFAM" id="SSF52317">
    <property type="entry name" value="Class I glutamine amidotransferase-like"/>
    <property type="match status" value="1"/>
</dbReference>
<comment type="caution">
    <text evidence="1">The sequence shown here is derived from an EMBL/GenBank/DDBJ whole genome shotgun (WGS) entry which is preliminary data.</text>
</comment>